<evidence type="ECO:0000313" key="2">
    <source>
        <dbReference type="EMBL" id="KAJ1356941.1"/>
    </source>
</evidence>
<evidence type="ECO:0000313" key="3">
    <source>
        <dbReference type="Proteomes" id="UP001196413"/>
    </source>
</evidence>
<keyword evidence="1" id="KW-0812">Transmembrane</keyword>
<keyword evidence="1" id="KW-0472">Membrane</keyword>
<evidence type="ECO:0000256" key="1">
    <source>
        <dbReference type="SAM" id="Phobius"/>
    </source>
</evidence>
<keyword evidence="1" id="KW-1133">Transmembrane helix</keyword>
<dbReference type="Proteomes" id="UP001196413">
    <property type="component" value="Unassembled WGS sequence"/>
</dbReference>
<protein>
    <submittedName>
        <fullName evidence="2">Uncharacterized protein</fullName>
    </submittedName>
</protein>
<keyword evidence="3" id="KW-1185">Reference proteome</keyword>
<name>A0AAD5MZL4_PARTN</name>
<organism evidence="2 3">
    <name type="scientific">Parelaphostrongylus tenuis</name>
    <name type="common">Meningeal worm</name>
    <dbReference type="NCBI Taxonomy" id="148309"/>
    <lineage>
        <taxon>Eukaryota</taxon>
        <taxon>Metazoa</taxon>
        <taxon>Ecdysozoa</taxon>
        <taxon>Nematoda</taxon>
        <taxon>Chromadorea</taxon>
        <taxon>Rhabditida</taxon>
        <taxon>Rhabditina</taxon>
        <taxon>Rhabditomorpha</taxon>
        <taxon>Strongyloidea</taxon>
        <taxon>Metastrongylidae</taxon>
        <taxon>Parelaphostrongylus</taxon>
    </lineage>
</organism>
<dbReference type="EMBL" id="JAHQIW010002970">
    <property type="protein sequence ID" value="KAJ1356941.1"/>
    <property type="molecule type" value="Genomic_DNA"/>
</dbReference>
<proteinExistence type="predicted"/>
<sequence>MKRAKFWTDFFMILLPVKISTVFGWGVMPAGQGKVQKTVTFLDVLERQGRSAFLSDALISTIMGQVAVDITYEPMECPAVPITRLEMGRDFNIHCL</sequence>
<gene>
    <name evidence="2" type="ORF">KIN20_014927</name>
</gene>
<reference evidence="2" key="1">
    <citation type="submission" date="2021-06" db="EMBL/GenBank/DDBJ databases">
        <title>Parelaphostrongylus tenuis whole genome reference sequence.</title>
        <authorList>
            <person name="Garwood T.J."/>
            <person name="Larsen P.A."/>
            <person name="Fountain-Jones N.M."/>
            <person name="Garbe J.R."/>
            <person name="Macchietto M.G."/>
            <person name="Kania S.A."/>
            <person name="Gerhold R.W."/>
            <person name="Richards J.E."/>
            <person name="Wolf T.M."/>
        </authorList>
    </citation>
    <scope>NUCLEOTIDE SEQUENCE</scope>
    <source>
        <strain evidence="2">MNPRO001-30</strain>
        <tissue evidence="2">Meninges</tissue>
    </source>
</reference>
<accession>A0AAD5MZL4</accession>
<dbReference type="AlphaFoldDB" id="A0AAD5MZL4"/>
<feature type="transmembrane region" description="Helical" evidence="1">
    <location>
        <begin position="6"/>
        <end position="27"/>
    </location>
</feature>
<comment type="caution">
    <text evidence="2">The sequence shown here is derived from an EMBL/GenBank/DDBJ whole genome shotgun (WGS) entry which is preliminary data.</text>
</comment>